<name>A0A6A4VP94_AMPAM</name>
<evidence type="ECO:0000256" key="5">
    <source>
        <dbReference type="ARBA" id="ARBA00037382"/>
    </source>
</evidence>
<evidence type="ECO:0000313" key="11">
    <source>
        <dbReference type="Proteomes" id="UP000440578"/>
    </source>
</evidence>
<dbReference type="Pfam" id="PF00096">
    <property type="entry name" value="zf-C2H2"/>
    <property type="match status" value="1"/>
</dbReference>
<feature type="compositionally biased region" description="Low complexity" evidence="7">
    <location>
        <begin position="226"/>
        <end position="238"/>
    </location>
</feature>
<evidence type="ECO:0000256" key="4">
    <source>
        <dbReference type="ARBA" id="ARBA00023242"/>
    </source>
</evidence>
<dbReference type="SMART" id="SM00225">
    <property type="entry name" value="BTB"/>
    <property type="match status" value="1"/>
</dbReference>
<feature type="domain" description="C2H2-type" evidence="9">
    <location>
        <begin position="300"/>
        <end position="322"/>
    </location>
</feature>
<keyword evidence="6" id="KW-0863">Zinc-finger</keyword>
<feature type="compositionally biased region" description="Low complexity" evidence="7">
    <location>
        <begin position="368"/>
        <end position="385"/>
    </location>
</feature>
<dbReference type="InterPro" id="IPR000210">
    <property type="entry name" value="BTB/POZ_dom"/>
</dbReference>
<dbReference type="AlphaFoldDB" id="A0A6A4VP94"/>
<dbReference type="Gene3D" id="3.30.160.60">
    <property type="entry name" value="Classic Zinc Finger"/>
    <property type="match status" value="1"/>
</dbReference>
<dbReference type="GO" id="GO:0008406">
    <property type="term" value="P:gonad development"/>
    <property type="evidence" value="ECO:0007669"/>
    <property type="project" value="UniProtKB-ARBA"/>
</dbReference>
<feature type="compositionally biased region" description="Pro residues" evidence="7">
    <location>
        <begin position="201"/>
        <end position="212"/>
    </location>
</feature>
<feature type="domain" description="BTB" evidence="8">
    <location>
        <begin position="34"/>
        <end position="100"/>
    </location>
</feature>
<keyword evidence="1" id="KW-0217">Developmental protein</keyword>
<dbReference type="Pfam" id="PF00651">
    <property type="entry name" value="BTB"/>
    <property type="match status" value="1"/>
</dbReference>
<keyword evidence="4" id="KW-0539">Nucleus</keyword>
<protein>
    <submittedName>
        <fullName evidence="10">Broad-complex core protein isoforms 1/2/3/4/5</fullName>
    </submittedName>
</protein>
<keyword evidence="3" id="KW-0524">Neurogenesis</keyword>
<dbReference type="GO" id="GO:0048813">
    <property type="term" value="P:dendrite morphogenesis"/>
    <property type="evidence" value="ECO:0007669"/>
    <property type="project" value="UniProtKB-ARBA"/>
</dbReference>
<dbReference type="PANTHER" id="PTHR23110">
    <property type="entry name" value="BTB DOMAIN TRANSCRIPTION FACTOR"/>
    <property type="match status" value="1"/>
</dbReference>
<gene>
    <name evidence="10" type="primary">br_18</name>
    <name evidence="10" type="ORF">FJT64_000485</name>
</gene>
<keyword evidence="2" id="KW-0221">Differentiation</keyword>
<dbReference type="InterPro" id="IPR036236">
    <property type="entry name" value="Znf_C2H2_sf"/>
</dbReference>
<feature type="compositionally biased region" description="Basic residues" evidence="7">
    <location>
        <begin position="418"/>
        <end position="435"/>
    </location>
</feature>
<dbReference type="GO" id="GO:0035167">
    <property type="term" value="P:larval lymph gland hemopoiesis"/>
    <property type="evidence" value="ECO:0007669"/>
    <property type="project" value="UniProtKB-ARBA"/>
</dbReference>
<evidence type="ECO:0000259" key="8">
    <source>
        <dbReference type="PROSITE" id="PS50097"/>
    </source>
</evidence>
<dbReference type="PROSITE" id="PS50097">
    <property type="entry name" value="BTB"/>
    <property type="match status" value="1"/>
</dbReference>
<dbReference type="InterPro" id="IPR013087">
    <property type="entry name" value="Znf_C2H2_type"/>
</dbReference>
<sequence length="454" mass="48895">MGSGGQQMFNLRWNNFQSSISSALHEQLLGEELVDVTLSAEGRTVGAHRVVLSACSPYFKQLFKTLPCQQHPVIVMRDCKFADIQTLLAFIYQGEVQVSNSALPSLLRTAEVLSIKGLTPSHLREEQPTPAESLVGWGEAFTPQPQSQPTPRARPQPSDESPSKRAKTGGSAESRRDPPPAAASPSELSATTPLNLSCAPSAPPPPSQPAQPPAGRFTLKIPTVPGAALAADDNGADGSPRVESDDGSWLDWDSKESRSSKPASPPSVPATVSPPDTGSAESGPVWKNLLPKPNRRMLPVKCPECSKLISNAYNLRVHMDLHKHLTYICSLCSTPTRSRDTLRKHITNIHKVKGEALREMLDHGIVSSEAPAEPVKPAPAASAAAEDSKDDKEPALVVDESSGQPSPAAAEPPAPGPGRRRRRRRRHHLLRRAPRTHPVPPRPQRASTLVTKHS</sequence>
<dbReference type="InterPro" id="IPR011333">
    <property type="entry name" value="SKP1/BTB/POZ_sf"/>
</dbReference>
<dbReference type="Gene3D" id="3.30.710.10">
    <property type="entry name" value="Potassium Channel Kv1.1, Chain A"/>
    <property type="match status" value="1"/>
</dbReference>
<feature type="compositionally biased region" description="Polar residues" evidence="7">
    <location>
        <begin position="445"/>
        <end position="454"/>
    </location>
</feature>
<evidence type="ECO:0000256" key="7">
    <source>
        <dbReference type="SAM" id="MobiDB-lite"/>
    </source>
</evidence>
<evidence type="ECO:0000256" key="3">
    <source>
        <dbReference type="ARBA" id="ARBA00022902"/>
    </source>
</evidence>
<organism evidence="10 11">
    <name type="scientific">Amphibalanus amphitrite</name>
    <name type="common">Striped barnacle</name>
    <name type="synonym">Balanus amphitrite</name>
    <dbReference type="NCBI Taxonomy" id="1232801"/>
    <lineage>
        <taxon>Eukaryota</taxon>
        <taxon>Metazoa</taxon>
        <taxon>Ecdysozoa</taxon>
        <taxon>Arthropoda</taxon>
        <taxon>Crustacea</taxon>
        <taxon>Multicrustacea</taxon>
        <taxon>Cirripedia</taxon>
        <taxon>Thoracica</taxon>
        <taxon>Thoracicalcarea</taxon>
        <taxon>Balanomorpha</taxon>
        <taxon>Balanoidea</taxon>
        <taxon>Balanidae</taxon>
        <taxon>Amphibalaninae</taxon>
        <taxon>Amphibalanus</taxon>
    </lineage>
</organism>
<dbReference type="OrthoDB" id="2311693at2759"/>
<evidence type="ECO:0000313" key="10">
    <source>
        <dbReference type="EMBL" id="KAF0297987.1"/>
    </source>
</evidence>
<dbReference type="GO" id="GO:0045476">
    <property type="term" value="P:nurse cell apoptotic process"/>
    <property type="evidence" value="ECO:0007669"/>
    <property type="project" value="UniProtKB-ARBA"/>
</dbReference>
<dbReference type="GO" id="GO:0016199">
    <property type="term" value="P:axon midline choice point recognition"/>
    <property type="evidence" value="ECO:0007669"/>
    <property type="project" value="UniProtKB-ARBA"/>
</dbReference>
<evidence type="ECO:0000256" key="6">
    <source>
        <dbReference type="PROSITE-ProRule" id="PRU00042"/>
    </source>
</evidence>
<dbReference type="GO" id="GO:0005634">
    <property type="term" value="C:nucleus"/>
    <property type="evidence" value="ECO:0007669"/>
    <property type="project" value="UniProtKB-ARBA"/>
</dbReference>
<dbReference type="SUPFAM" id="SSF54695">
    <property type="entry name" value="POZ domain"/>
    <property type="match status" value="1"/>
</dbReference>
<dbReference type="EMBL" id="VIIS01001453">
    <property type="protein sequence ID" value="KAF0297987.1"/>
    <property type="molecule type" value="Genomic_DNA"/>
</dbReference>
<feature type="region of interest" description="Disordered" evidence="7">
    <location>
        <begin position="137"/>
        <end position="292"/>
    </location>
</feature>
<feature type="region of interest" description="Disordered" evidence="7">
    <location>
        <begin position="368"/>
        <end position="454"/>
    </location>
</feature>
<dbReference type="InterPro" id="IPR051095">
    <property type="entry name" value="Dros_DevTransReg"/>
</dbReference>
<feature type="compositionally biased region" description="Low complexity" evidence="7">
    <location>
        <begin position="183"/>
        <end position="193"/>
    </location>
</feature>
<dbReference type="GO" id="GO:0008270">
    <property type="term" value="F:zinc ion binding"/>
    <property type="evidence" value="ECO:0007669"/>
    <property type="project" value="UniProtKB-KW"/>
</dbReference>
<dbReference type="GO" id="GO:0007464">
    <property type="term" value="P:R3/R4 cell fate commitment"/>
    <property type="evidence" value="ECO:0007669"/>
    <property type="project" value="UniProtKB-ARBA"/>
</dbReference>
<proteinExistence type="predicted"/>
<dbReference type="PROSITE" id="PS50157">
    <property type="entry name" value="ZINC_FINGER_C2H2_2"/>
    <property type="match status" value="1"/>
</dbReference>
<evidence type="ECO:0000256" key="1">
    <source>
        <dbReference type="ARBA" id="ARBA00022473"/>
    </source>
</evidence>
<evidence type="ECO:0000256" key="2">
    <source>
        <dbReference type="ARBA" id="ARBA00022782"/>
    </source>
</evidence>
<evidence type="ECO:0000259" key="9">
    <source>
        <dbReference type="PROSITE" id="PS50157"/>
    </source>
</evidence>
<keyword evidence="11" id="KW-1185">Reference proteome</keyword>
<dbReference type="SUPFAM" id="SSF57667">
    <property type="entry name" value="beta-beta-alpha zinc fingers"/>
    <property type="match status" value="1"/>
</dbReference>
<reference evidence="10 11" key="1">
    <citation type="submission" date="2019-07" db="EMBL/GenBank/DDBJ databases">
        <title>Draft genome assembly of a fouling barnacle, Amphibalanus amphitrite (Darwin, 1854): The first reference genome for Thecostraca.</title>
        <authorList>
            <person name="Kim W."/>
        </authorList>
    </citation>
    <scope>NUCLEOTIDE SEQUENCE [LARGE SCALE GENOMIC DNA]</scope>
    <source>
        <strain evidence="10">SNU_AA5</strain>
        <tissue evidence="10">Soma without cirri and trophi</tissue>
    </source>
</reference>
<dbReference type="Proteomes" id="UP000440578">
    <property type="component" value="Unassembled WGS sequence"/>
</dbReference>
<comment type="caution">
    <text evidence="10">The sequence shown here is derived from an EMBL/GenBank/DDBJ whole genome shotgun (WGS) entry which is preliminary data.</text>
</comment>
<dbReference type="CDD" id="cd18315">
    <property type="entry name" value="BTB_POZ_BAB-like"/>
    <property type="match status" value="1"/>
</dbReference>
<keyword evidence="6" id="KW-0479">Metal-binding</keyword>
<dbReference type="GO" id="GO:0007526">
    <property type="term" value="P:larval somatic muscle development"/>
    <property type="evidence" value="ECO:0007669"/>
    <property type="project" value="UniProtKB-ARBA"/>
</dbReference>
<comment type="function">
    <text evidence="5">Putative transcription factor required for axon growth and guidance in the central and peripheral nervous systems. Repels CNS axons away from the midline by promoting the expression of the midline repellent sli and its receptor robo.</text>
</comment>
<keyword evidence="6" id="KW-0862">Zinc</keyword>
<dbReference type="PANTHER" id="PTHR23110:SF111">
    <property type="entry name" value="LONGITUDINALS LACKING PROTEIN, ISOFORMS F_I_K_T"/>
    <property type="match status" value="1"/>
</dbReference>
<accession>A0A6A4VP94</accession>
<dbReference type="GO" id="GO:0045467">
    <property type="term" value="P:R7 cell development"/>
    <property type="evidence" value="ECO:0007669"/>
    <property type="project" value="UniProtKB-ARBA"/>
</dbReference>
<dbReference type="SMART" id="SM00355">
    <property type="entry name" value="ZnF_C2H2"/>
    <property type="match status" value="2"/>
</dbReference>
<dbReference type="GO" id="GO:0006357">
    <property type="term" value="P:regulation of transcription by RNA polymerase II"/>
    <property type="evidence" value="ECO:0007669"/>
    <property type="project" value="TreeGrafter"/>
</dbReference>